<dbReference type="Pfam" id="PF11202">
    <property type="entry name" value="StiP"/>
    <property type="match status" value="1"/>
</dbReference>
<dbReference type="InterPro" id="IPR011215">
    <property type="entry name" value="StiP_N"/>
</dbReference>
<evidence type="ECO:0000259" key="2">
    <source>
        <dbReference type="Pfam" id="PF15608"/>
    </source>
</evidence>
<feature type="domain" description="PELOTA RNA-binding" evidence="2">
    <location>
        <begin position="287"/>
        <end position="366"/>
    </location>
</feature>
<organism evidence="3 4">
    <name type="scientific">Robertmurraya siralis</name>
    <dbReference type="NCBI Taxonomy" id="77777"/>
    <lineage>
        <taxon>Bacteria</taxon>
        <taxon>Bacillati</taxon>
        <taxon>Bacillota</taxon>
        <taxon>Bacilli</taxon>
        <taxon>Bacillales</taxon>
        <taxon>Bacillaceae</taxon>
        <taxon>Robertmurraya</taxon>
    </lineage>
</organism>
<comment type="caution">
    <text evidence="3">The sequence shown here is derived from an EMBL/GenBank/DDBJ whole genome shotgun (WGS) entry which is preliminary data.</text>
</comment>
<evidence type="ECO:0000313" key="3">
    <source>
        <dbReference type="EMBL" id="GIN60855.1"/>
    </source>
</evidence>
<dbReference type="Pfam" id="PF15608">
    <property type="entry name" value="PELOTA_1"/>
    <property type="match status" value="1"/>
</dbReference>
<dbReference type="RefSeq" id="WP_212933258.1">
    <property type="nucleotide sequence ID" value="NZ_BORC01000001.1"/>
</dbReference>
<protein>
    <recommendedName>
        <fullName evidence="5">PELOTA RNA-binding domain-containing protein</fullName>
    </recommendedName>
</protein>
<name>A0A919WF70_9BACI</name>
<evidence type="ECO:0000259" key="1">
    <source>
        <dbReference type="Pfam" id="PF11202"/>
    </source>
</evidence>
<feature type="domain" description="Cysteine protease StiP N-terminal" evidence="1">
    <location>
        <begin position="12"/>
        <end position="260"/>
    </location>
</feature>
<dbReference type="PIRSF" id="PIRSF020979">
    <property type="entry name" value="UCP020979"/>
    <property type="match status" value="1"/>
</dbReference>
<accession>A0A919WF70</accession>
<dbReference type="Proteomes" id="UP000682111">
    <property type="component" value="Unassembled WGS sequence"/>
</dbReference>
<dbReference type="InterPro" id="IPR028157">
    <property type="entry name" value="PELOTA_dom"/>
</dbReference>
<dbReference type="AlphaFoldDB" id="A0A919WF70"/>
<proteinExistence type="predicted"/>
<keyword evidence="4" id="KW-1185">Reference proteome</keyword>
<gene>
    <name evidence="3" type="ORF">J27TS8_08480</name>
</gene>
<dbReference type="InterPro" id="IPR048336">
    <property type="entry name" value="StiP-like"/>
</dbReference>
<evidence type="ECO:0000313" key="4">
    <source>
        <dbReference type="Proteomes" id="UP000682111"/>
    </source>
</evidence>
<reference evidence="3" key="1">
    <citation type="submission" date="2021-03" db="EMBL/GenBank/DDBJ databases">
        <title>Antimicrobial resistance genes in bacteria isolated from Japanese honey, and their potential for conferring macrolide and lincosamide resistance in the American foulbrood pathogen Paenibacillus larvae.</title>
        <authorList>
            <person name="Okamoto M."/>
            <person name="Kumagai M."/>
            <person name="Kanamori H."/>
            <person name="Takamatsu D."/>
        </authorList>
    </citation>
    <scope>NUCLEOTIDE SEQUENCE</scope>
    <source>
        <strain evidence="3">J27TS8</strain>
    </source>
</reference>
<dbReference type="EMBL" id="BORC01000001">
    <property type="protein sequence ID" value="GIN60855.1"/>
    <property type="molecule type" value="Genomic_DNA"/>
</dbReference>
<evidence type="ECO:0008006" key="5">
    <source>
        <dbReference type="Google" id="ProtNLM"/>
    </source>
</evidence>
<sequence>MDSLLAPYHKIGSYSEKDVKFLLKDLSALDLEGTTESREKRIQSGEHYSESLPVEYQPPQEYLKLFLATLDEYKEMVALYVGVVAEQIVNLKGKDAVLVSLARAGTPIGILIKRYVEWKYALTLPHYSVSIIRGRGLDVNAIKYIGHHHPRGNVQFIDGWTGKGAISIELTRSCQELQHNEGIVLDDTLAVLADPGHCTSLYGTREDFIIPSACLNSTVSGLVSRTVFNKKYIGPNDFHGAKYYKELEAEDLSNDYLQEITAQFPLVKDEVSARLKEDKVLEKATFSGLETVKRMMEEFAIEDINFVKPGVGETTRVLLRRVPWKILIKDLNSPFVKHILMLCAERNVPVEEYPNMEYTCCGLIKNVR</sequence>